<feature type="region of interest" description="Disordered" evidence="1">
    <location>
        <begin position="1"/>
        <end position="48"/>
    </location>
</feature>
<name>A0A7S1AIP9_NOCSC</name>
<sequence>MGDDSDASTISFPQSISDFSVTDRESSRSLRQNDWDKSNRDLEELSPGISRTYDSTNLKLLLGTITLEPTESARPARPLSCVGRSSSASRRPLSASKMPAAGVVQGWKDGDTWTRVVNRNTPWSDNPRGRFAGGTRTACFDHLGIVATGFGDDRTSTVGDLLTSLT</sequence>
<dbReference type="EMBL" id="HBFQ01042212">
    <property type="protein sequence ID" value="CAD8855507.1"/>
    <property type="molecule type" value="Transcribed_RNA"/>
</dbReference>
<protein>
    <submittedName>
        <fullName evidence="2">Uncharacterized protein</fullName>
    </submittedName>
</protein>
<feature type="compositionally biased region" description="Basic and acidic residues" evidence="1">
    <location>
        <begin position="21"/>
        <end position="43"/>
    </location>
</feature>
<feature type="compositionally biased region" description="Polar residues" evidence="1">
    <location>
        <begin position="7"/>
        <end position="20"/>
    </location>
</feature>
<feature type="region of interest" description="Disordered" evidence="1">
    <location>
        <begin position="72"/>
        <end position="99"/>
    </location>
</feature>
<organism evidence="2">
    <name type="scientific">Noctiluca scintillans</name>
    <name type="common">Sea sparkle</name>
    <name type="synonym">Red tide dinoflagellate</name>
    <dbReference type="NCBI Taxonomy" id="2966"/>
    <lineage>
        <taxon>Eukaryota</taxon>
        <taxon>Sar</taxon>
        <taxon>Alveolata</taxon>
        <taxon>Dinophyceae</taxon>
        <taxon>Noctilucales</taxon>
        <taxon>Noctilucaceae</taxon>
        <taxon>Noctiluca</taxon>
    </lineage>
</organism>
<feature type="compositionally biased region" description="Low complexity" evidence="1">
    <location>
        <begin position="84"/>
        <end position="96"/>
    </location>
</feature>
<evidence type="ECO:0000313" key="2">
    <source>
        <dbReference type="EMBL" id="CAD8855507.1"/>
    </source>
</evidence>
<dbReference type="AlphaFoldDB" id="A0A7S1AIP9"/>
<reference evidence="2" key="1">
    <citation type="submission" date="2021-01" db="EMBL/GenBank/DDBJ databases">
        <authorList>
            <person name="Corre E."/>
            <person name="Pelletier E."/>
            <person name="Niang G."/>
            <person name="Scheremetjew M."/>
            <person name="Finn R."/>
            <person name="Kale V."/>
            <person name="Holt S."/>
            <person name="Cochrane G."/>
            <person name="Meng A."/>
            <person name="Brown T."/>
            <person name="Cohen L."/>
        </authorList>
    </citation>
    <scope>NUCLEOTIDE SEQUENCE</scope>
</reference>
<accession>A0A7S1AIP9</accession>
<gene>
    <name evidence="2" type="ORF">NSCI0253_LOCUS29859</name>
</gene>
<evidence type="ECO:0000256" key="1">
    <source>
        <dbReference type="SAM" id="MobiDB-lite"/>
    </source>
</evidence>
<proteinExistence type="predicted"/>